<keyword evidence="2" id="KW-0813">Transport</keyword>
<reference evidence="16 17" key="1">
    <citation type="journal article" date="2005" name="Proc. Natl. Acad. Sci. U.S.A.">
        <title>Whole genome sequence of Staphylococcus saprophyticus reveals the pathogenesis of uncomplicated urinary tract infection.</title>
        <authorList>
            <person name="Kuroda M."/>
            <person name="Yamashita A."/>
            <person name="Hirakawa H."/>
            <person name="Kumano M."/>
            <person name="Morikawa K."/>
            <person name="Higashide M."/>
            <person name="Maruyama A."/>
            <person name="Inose Y."/>
            <person name="Matoba K."/>
            <person name="Toh H."/>
            <person name="Kuhara S."/>
            <person name="Hattori M."/>
            <person name="Ohta T."/>
        </authorList>
    </citation>
    <scope>NUCLEOTIDE SEQUENCE [LARGE SCALE GENOMIC DNA]</scope>
    <source>
        <strain evidence="17">ATCC 15305 / DSM 20229 / NCIMB 8711 / NCTC 7292 / S-41</strain>
    </source>
</reference>
<keyword evidence="3" id="KW-1003">Cell membrane</keyword>
<dbReference type="HOGENOM" id="CLU_012312_2_0_9"/>
<dbReference type="GO" id="GO:0005886">
    <property type="term" value="C:plasma membrane"/>
    <property type="evidence" value="ECO:0007669"/>
    <property type="project" value="UniProtKB-SubCell"/>
</dbReference>
<dbReference type="GO" id="GO:0016301">
    <property type="term" value="F:kinase activity"/>
    <property type="evidence" value="ECO:0007669"/>
    <property type="project" value="UniProtKB-KW"/>
</dbReference>
<dbReference type="eggNOG" id="COG1263">
    <property type="taxonomic scope" value="Bacteria"/>
</dbReference>
<protein>
    <submittedName>
        <fullName evidence="16">Putative phosphotransferase system IIABC component</fullName>
    </submittedName>
</protein>
<dbReference type="InterPro" id="IPR050558">
    <property type="entry name" value="PTS_Sugar-Specific_Components"/>
</dbReference>
<dbReference type="PROSITE" id="PS51093">
    <property type="entry name" value="PTS_EIIA_TYPE_1"/>
    <property type="match status" value="1"/>
</dbReference>
<keyword evidence="7 12" id="KW-0812">Transmembrane</keyword>
<feature type="domain" description="PTS EIIB type-1" evidence="14">
    <location>
        <begin position="4"/>
        <end position="86"/>
    </location>
</feature>
<comment type="subcellular location">
    <subcellularLocation>
        <location evidence="1">Cell membrane</location>
        <topology evidence="1">Multi-pass membrane protein</topology>
    </subcellularLocation>
</comment>
<keyword evidence="4" id="KW-0762">Sugar transport</keyword>
<dbReference type="Gene3D" id="3.30.1360.60">
    <property type="entry name" value="Glucose permease domain IIB"/>
    <property type="match status" value="1"/>
</dbReference>
<keyword evidence="17" id="KW-1185">Reference proteome</keyword>
<feature type="transmembrane region" description="Helical" evidence="12">
    <location>
        <begin position="198"/>
        <end position="227"/>
    </location>
</feature>
<dbReference type="FunFam" id="3.30.1360.60:FF:000001">
    <property type="entry name" value="PTS system glucose-specific IIBC component PtsG"/>
    <property type="match status" value="1"/>
</dbReference>
<dbReference type="Pfam" id="PF02378">
    <property type="entry name" value="PTS_EIIC"/>
    <property type="match status" value="1"/>
</dbReference>
<dbReference type="InterPro" id="IPR003352">
    <property type="entry name" value="PTS_EIIC"/>
</dbReference>
<feature type="transmembrane region" description="Helical" evidence="12">
    <location>
        <begin position="282"/>
        <end position="305"/>
    </location>
</feature>
<dbReference type="AlphaFoldDB" id="Q4A0X0"/>
<dbReference type="KEGG" id="ssp:SSP0123"/>
<evidence type="ECO:0000256" key="7">
    <source>
        <dbReference type="ARBA" id="ARBA00022692"/>
    </source>
</evidence>
<dbReference type="eggNOG" id="COG1264">
    <property type="taxonomic scope" value="Bacteria"/>
</dbReference>
<dbReference type="Proteomes" id="UP000006371">
    <property type="component" value="Chromosome"/>
</dbReference>
<dbReference type="PROSITE" id="PS51098">
    <property type="entry name" value="PTS_EIIB_TYPE_1"/>
    <property type="match status" value="1"/>
</dbReference>
<proteinExistence type="predicted"/>
<dbReference type="PROSITE" id="PS01035">
    <property type="entry name" value="PTS_EIIB_TYPE_1_CYS"/>
    <property type="match status" value="1"/>
</dbReference>
<evidence type="ECO:0000256" key="2">
    <source>
        <dbReference type="ARBA" id="ARBA00022448"/>
    </source>
</evidence>
<organism evidence="16 17">
    <name type="scientific">Staphylococcus saprophyticus subsp. saprophyticus (strain ATCC 15305 / DSM 20229 / NCIMB 8711 / NCTC 7292 / S-41)</name>
    <dbReference type="NCBI Taxonomy" id="342451"/>
    <lineage>
        <taxon>Bacteria</taxon>
        <taxon>Bacillati</taxon>
        <taxon>Bacillota</taxon>
        <taxon>Bacilli</taxon>
        <taxon>Bacillales</taxon>
        <taxon>Staphylococcaceae</taxon>
        <taxon>Staphylococcus</taxon>
    </lineage>
</organism>
<dbReference type="Pfam" id="PF00367">
    <property type="entry name" value="PTS_EIIB"/>
    <property type="match status" value="1"/>
</dbReference>
<dbReference type="InterPro" id="IPR013013">
    <property type="entry name" value="PTS_EIIC_1"/>
</dbReference>
<evidence type="ECO:0000256" key="10">
    <source>
        <dbReference type="ARBA" id="ARBA00023136"/>
    </source>
</evidence>
<dbReference type="InterPro" id="IPR011055">
    <property type="entry name" value="Dup_hybrid_motif"/>
</dbReference>
<dbReference type="PATRIC" id="fig|342451.11.peg.127"/>
<feature type="active site" description="Phosphocysteine intermediate; for EIIB activity" evidence="11">
    <location>
        <position position="26"/>
    </location>
</feature>
<evidence type="ECO:0000256" key="6">
    <source>
        <dbReference type="ARBA" id="ARBA00022683"/>
    </source>
</evidence>
<gene>
    <name evidence="16" type="ordered locus">SSP0123</name>
</gene>
<dbReference type="Gene3D" id="2.70.70.10">
    <property type="entry name" value="Glucose Permease (Domain IIA)"/>
    <property type="match status" value="1"/>
</dbReference>
<feature type="domain" description="PTS EIIC type-1" evidence="15">
    <location>
        <begin position="104"/>
        <end position="454"/>
    </location>
</feature>
<evidence type="ECO:0000256" key="11">
    <source>
        <dbReference type="PROSITE-ProRule" id="PRU00421"/>
    </source>
</evidence>
<evidence type="ECO:0000259" key="13">
    <source>
        <dbReference type="PROSITE" id="PS51093"/>
    </source>
</evidence>
<dbReference type="EMBL" id="AP008934">
    <property type="protein sequence ID" value="BAE17268.1"/>
    <property type="molecule type" value="Genomic_DNA"/>
</dbReference>
<evidence type="ECO:0000259" key="15">
    <source>
        <dbReference type="PROSITE" id="PS51103"/>
    </source>
</evidence>
<feature type="transmembrane region" description="Helical" evidence="12">
    <location>
        <begin position="417"/>
        <end position="440"/>
    </location>
</feature>
<evidence type="ECO:0000313" key="17">
    <source>
        <dbReference type="Proteomes" id="UP000006371"/>
    </source>
</evidence>
<evidence type="ECO:0000256" key="4">
    <source>
        <dbReference type="ARBA" id="ARBA00022597"/>
    </source>
</evidence>
<dbReference type="InterPro" id="IPR036878">
    <property type="entry name" value="Glu_permease_IIB"/>
</dbReference>
<keyword evidence="5 16" id="KW-0808">Transferase</keyword>
<dbReference type="PANTHER" id="PTHR30175">
    <property type="entry name" value="PHOSPHOTRANSFERASE SYSTEM TRANSPORT PROTEIN"/>
    <property type="match status" value="1"/>
</dbReference>
<evidence type="ECO:0000256" key="5">
    <source>
        <dbReference type="ARBA" id="ARBA00022679"/>
    </source>
</evidence>
<feature type="transmembrane region" description="Helical" evidence="12">
    <location>
        <begin position="143"/>
        <end position="162"/>
    </location>
</feature>
<keyword evidence="10 12" id="KW-0472">Membrane</keyword>
<evidence type="ECO:0000256" key="3">
    <source>
        <dbReference type="ARBA" id="ARBA00022475"/>
    </source>
</evidence>
<dbReference type="SUPFAM" id="SSF51261">
    <property type="entry name" value="Duplicated hybrid motif"/>
    <property type="match status" value="1"/>
</dbReference>
<feature type="transmembrane region" description="Helical" evidence="12">
    <location>
        <begin position="98"/>
        <end position="123"/>
    </location>
</feature>
<dbReference type="InterPro" id="IPR018113">
    <property type="entry name" value="PTrfase_EIIB_Cys"/>
</dbReference>
<keyword evidence="6" id="KW-0598">Phosphotransferase system</keyword>
<name>Q4A0X0_STAS1</name>
<feature type="transmembrane region" description="Helical" evidence="12">
    <location>
        <begin position="239"/>
        <end position="262"/>
    </location>
</feature>
<dbReference type="PANTHER" id="PTHR30175:SF1">
    <property type="entry name" value="PTS SYSTEM ARBUTIN-, CELLOBIOSE-, AND SALICIN-SPECIFIC EIIBC COMPONENT-RELATED"/>
    <property type="match status" value="1"/>
</dbReference>
<dbReference type="GO" id="GO:0009401">
    <property type="term" value="P:phosphoenolpyruvate-dependent sugar phosphotransferase system"/>
    <property type="evidence" value="ECO:0007669"/>
    <property type="project" value="UniProtKB-KW"/>
</dbReference>
<evidence type="ECO:0000256" key="9">
    <source>
        <dbReference type="ARBA" id="ARBA00022989"/>
    </source>
</evidence>
<dbReference type="Pfam" id="PF00358">
    <property type="entry name" value="PTS_EIIA_1"/>
    <property type="match status" value="1"/>
</dbReference>
<dbReference type="eggNOG" id="COG2190">
    <property type="taxonomic scope" value="Bacteria"/>
</dbReference>
<keyword evidence="9 12" id="KW-1133">Transmembrane helix</keyword>
<dbReference type="InterPro" id="IPR001996">
    <property type="entry name" value="PTS_IIB_1"/>
</dbReference>
<sequence length="528" mass="57351">MNYDNLGKEIIDLVGGENNISSLEHCATRLRFVLKDTDQADNSKINELPKVLQVVEQGGQFQIVIGNDVANVYDAIVKNYSIGQTYAKEENESGKRNIINIIFSYISGTFSPLLPALAGSGMLKALLEILKSLNWINDKGATFAILNATSNGVFYFLPIFIGMSASKKLNVNPYIGGVIAASLLEPSFTNLLKSEENLTFIGLPLVVTDFASTVFPLLIAIAIYAPLERLLKRWVPKVLQLFLVPMLSLIIMVPLTVLVFGPFSEYVSSGIGIDYMPGFSRILTGVIIASFWPFLVVLGVHWGLVPIMIDNFAHGGDIFIAITAASVFAQIGIAFGVVLRSRRNKDLRSLSIGTTLSGLLAGVTEPILYGLILWYKRLIPIVLVSGAIGGAIIAIFDVRVTTFVLNNLFIIPVFKPIYGYILGIAIALIIGTILTFVFGFEAKNSEKPLEAKENTNNLQEGASTMIFAPLSGEIVKLENAPDPVFSTEAMGKGIAIEPENDTVYAPFDGVVETIFNTKHAIGFEVMKG</sequence>
<keyword evidence="8" id="KW-0418">Kinase</keyword>
<dbReference type="PROSITE" id="PS51103">
    <property type="entry name" value="PTS_EIIC_TYPE_1"/>
    <property type="match status" value="1"/>
</dbReference>
<evidence type="ECO:0000256" key="8">
    <source>
        <dbReference type="ARBA" id="ARBA00022777"/>
    </source>
</evidence>
<accession>Q4A0X0</accession>
<evidence type="ECO:0000259" key="14">
    <source>
        <dbReference type="PROSITE" id="PS51098"/>
    </source>
</evidence>
<feature type="transmembrane region" description="Helical" evidence="12">
    <location>
        <begin position="174"/>
        <end position="192"/>
    </location>
</feature>
<feature type="transmembrane region" description="Helical" evidence="12">
    <location>
        <begin position="381"/>
        <end position="405"/>
    </location>
</feature>
<feature type="domain" description="PTS EIIA type-1" evidence="13">
    <location>
        <begin position="482"/>
        <end position="528"/>
    </location>
</feature>
<dbReference type="CDD" id="cd00212">
    <property type="entry name" value="PTS_IIB_glc"/>
    <property type="match status" value="1"/>
</dbReference>
<feature type="transmembrane region" description="Helical" evidence="12">
    <location>
        <begin position="350"/>
        <end position="374"/>
    </location>
</feature>
<evidence type="ECO:0000256" key="12">
    <source>
        <dbReference type="SAM" id="Phobius"/>
    </source>
</evidence>
<dbReference type="InterPro" id="IPR001127">
    <property type="entry name" value="PTS_EIIA_1_perm"/>
</dbReference>
<dbReference type="GO" id="GO:0008982">
    <property type="term" value="F:protein-N(PI)-phosphohistidine-sugar phosphotransferase activity"/>
    <property type="evidence" value="ECO:0007669"/>
    <property type="project" value="InterPro"/>
</dbReference>
<feature type="transmembrane region" description="Helical" evidence="12">
    <location>
        <begin position="317"/>
        <end position="338"/>
    </location>
</feature>
<dbReference type="SUPFAM" id="SSF55604">
    <property type="entry name" value="Glucose permease domain IIB"/>
    <property type="match status" value="1"/>
</dbReference>
<evidence type="ECO:0000313" key="16">
    <source>
        <dbReference type="EMBL" id="BAE17268.1"/>
    </source>
</evidence>
<evidence type="ECO:0000256" key="1">
    <source>
        <dbReference type="ARBA" id="ARBA00004651"/>
    </source>
</evidence>